<accession>A0A2T7BP95</accession>
<dbReference type="Proteomes" id="UP000244450">
    <property type="component" value="Unassembled WGS sequence"/>
</dbReference>
<protein>
    <recommendedName>
        <fullName evidence="1">ExsA-like N-terminal regulatory domain-containing protein</fullName>
    </recommendedName>
</protein>
<evidence type="ECO:0000313" key="2">
    <source>
        <dbReference type="EMBL" id="PUZ29441.1"/>
    </source>
</evidence>
<dbReference type="AlphaFoldDB" id="A0A2T7BP95"/>
<reference evidence="2 3" key="1">
    <citation type="submission" date="2018-04" db="EMBL/GenBank/DDBJ databases">
        <title>Chitinophaga fuyangensis sp. nov., isolated from soil in a chemical factory.</title>
        <authorList>
            <person name="Chen K."/>
        </authorList>
    </citation>
    <scope>NUCLEOTIDE SEQUENCE [LARGE SCALE GENOMIC DNA]</scope>
    <source>
        <strain evidence="2 3">LY-1</strain>
    </source>
</reference>
<sequence length="171" mass="18538">MNIRHLPYNIAEQGVPDPHGVGLARYRTPVAEDHVPVSLHGNLALLVINGSVQVQAPTIAVSVAAGGLVLAAAGNYLFTETPANGHYEAMQLYFSNELLTDFFIKYHGFLPGVAPAARRPLLAYAPSDFLQRYAPSVEQTATPAKLEALLHHLLHLDAARLRSWQIVAAQD</sequence>
<dbReference type="RefSeq" id="WP_108686078.1">
    <property type="nucleotide sequence ID" value="NZ_QCYK01000001.1"/>
</dbReference>
<comment type="caution">
    <text evidence="2">The sequence shown here is derived from an EMBL/GenBank/DDBJ whole genome shotgun (WGS) entry which is preliminary data.</text>
</comment>
<evidence type="ECO:0000259" key="1">
    <source>
        <dbReference type="Pfam" id="PF22200"/>
    </source>
</evidence>
<dbReference type="EMBL" id="QCYK01000001">
    <property type="protein sequence ID" value="PUZ29441.1"/>
    <property type="molecule type" value="Genomic_DNA"/>
</dbReference>
<proteinExistence type="predicted"/>
<name>A0A2T7BP95_9BACT</name>
<evidence type="ECO:0000313" key="3">
    <source>
        <dbReference type="Proteomes" id="UP000244450"/>
    </source>
</evidence>
<dbReference type="Pfam" id="PF22200">
    <property type="entry name" value="ExsA_N"/>
    <property type="match status" value="1"/>
</dbReference>
<organism evidence="2 3">
    <name type="scientific">Chitinophaga parva</name>
    <dbReference type="NCBI Taxonomy" id="2169414"/>
    <lineage>
        <taxon>Bacteria</taxon>
        <taxon>Pseudomonadati</taxon>
        <taxon>Bacteroidota</taxon>
        <taxon>Chitinophagia</taxon>
        <taxon>Chitinophagales</taxon>
        <taxon>Chitinophagaceae</taxon>
        <taxon>Chitinophaga</taxon>
    </lineage>
</organism>
<feature type="domain" description="ExsA-like N-terminal regulatory" evidence="1">
    <location>
        <begin position="45"/>
        <end position="142"/>
    </location>
</feature>
<dbReference type="InterPro" id="IPR054015">
    <property type="entry name" value="ExsA-like_N"/>
</dbReference>
<keyword evidence="3" id="KW-1185">Reference proteome</keyword>
<gene>
    <name evidence="2" type="ORF">DCC81_08330</name>
</gene>